<protein>
    <submittedName>
        <fullName evidence="2">Uncharacterized protein</fullName>
    </submittedName>
</protein>
<dbReference type="Proteomes" id="UP001176961">
    <property type="component" value="Unassembled WGS sequence"/>
</dbReference>
<evidence type="ECO:0000256" key="1">
    <source>
        <dbReference type="SAM" id="MobiDB-lite"/>
    </source>
</evidence>
<gene>
    <name evidence="2" type="ORF">CYNAS_LOCUS21418</name>
</gene>
<sequence>MHVNTEDITVMWGQQPHQLDSTYGKWRIAVFQDVQESIDMSKLYFLYDPIADEGSGTSGTRKGYPGLVIFDVNIRCFAGEIPLHAQGTMKFLFQLKCPSPQGGSAFVLVTEEQIYGQIRLHVFRLDLAADGLSVSNCRPLLNQPLTIGGEYIASMREDAPEIVVMANPGLQVWRINAMAEQPTEPTENFTVPGAELTHFYDGFLSNGSVHLLSSSPDGHLDHSRVHVLNLENPAHVITTHNCTPDPERGMPRPRKNAGIDGTADAILIAGGEIDHGNYNVERLVDYWVLNTRTFQWLQIPAQMPCPLIEPRLTVCNSGNIFLWGDFDQPLPGMPPGGTHLRIMKVSGMDKAGHPPPYDESVSQPPLYPALNPSYPKPGGAAPPYPAYNPAQTNPGYGAPQNPGYGAPQPGYGTPTPGYGAPQNPGYGAPQNPGYGAPSQPSQPYPYGGGGSGYGSGFGDESHGTEGFQQVPAGPNQTAFYPPPKSKKDCCIQ</sequence>
<evidence type="ECO:0000313" key="3">
    <source>
        <dbReference type="Proteomes" id="UP001176961"/>
    </source>
</evidence>
<name>A0AA36HFT7_CYLNA</name>
<dbReference type="InterPro" id="IPR015915">
    <property type="entry name" value="Kelch-typ_b-propeller"/>
</dbReference>
<evidence type="ECO:0000313" key="2">
    <source>
        <dbReference type="EMBL" id="CAJ0609435.1"/>
    </source>
</evidence>
<dbReference type="EMBL" id="CATQJL010000326">
    <property type="protein sequence ID" value="CAJ0609435.1"/>
    <property type="molecule type" value="Genomic_DNA"/>
</dbReference>
<organism evidence="2 3">
    <name type="scientific">Cylicocyclus nassatus</name>
    <name type="common">Nematode worm</name>
    <dbReference type="NCBI Taxonomy" id="53992"/>
    <lineage>
        <taxon>Eukaryota</taxon>
        <taxon>Metazoa</taxon>
        <taxon>Ecdysozoa</taxon>
        <taxon>Nematoda</taxon>
        <taxon>Chromadorea</taxon>
        <taxon>Rhabditida</taxon>
        <taxon>Rhabditina</taxon>
        <taxon>Rhabditomorpha</taxon>
        <taxon>Strongyloidea</taxon>
        <taxon>Strongylidae</taxon>
        <taxon>Cylicocyclus</taxon>
    </lineage>
</organism>
<feature type="compositionally biased region" description="Low complexity" evidence="1">
    <location>
        <begin position="434"/>
        <end position="445"/>
    </location>
</feature>
<reference evidence="2" key="1">
    <citation type="submission" date="2023-07" db="EMBL/GenBank/DDBJ databases">
        <authorList>
            <consortium name="CYATHOMIX"/>
        </authorList>
    </citation>
    <scope>NUCLEOTIDE SEQUENCE</scope>
    <source>
        <strain evidence="2">N/A</strain>
    </source>
</reference>
<dbReference type="Gene3D" id="2.120.10.80">
    <property type="entry name" value="Kelch-type beta propeller"/>
    <property type="match status" value="1"/>
</dbReference>
<proteinExistence type="predicted"/>
<dbReference type="SUPFAM" id="SSF50965">
    <property type="entry name" value="Galactose oxidase, central domain"/>
    <property type="match status" value="1"/>
</dbReference>
<accession>A0AA36HFT7</accession>
<dbReference type="InterPro" id="IPR011043">
    <property type="entry name" value="Gal_Oxase/kelch_b-propeller"/>
</dbReference>
<keyword evidence="3" id="KW-1185">Reference proteome</keyword>
<feature type="region of interest" description="Disordered" evidence="1">
    <location>
        <begin position="347"/>
        <end position="492"/>
    </location>
</feature>
<comment type="caution">
    <text evidence="2">The sequence shown here is derived from an EMBL/GenBank/DDBJ whole genome shotgun (WGS) entry which is preliminary data.</text>
</comment>
<feature type="compositionally biased region" description="Low complexity" evidence="1">
    <location>
        <begin position="387"/>
        <end position="422"/>
    </location>
</feature>
<feature type="compositionally biased region" description="Gly residues" evidence="1">
    <location>
        <begin position="446"/>
        <end position="457"/>
    </location>
</feature>
<dbReference type="AlphaFoldDB" id="A0AA36HFT7"/>